<evidence type="ECO:0000313" key="12">
    <source>
        <dbReference type="Proteomes" id="UP000002630"/>
    </source>
</evidence>
<sequence>MFNTRTGRLSFAFWGESSSVYAAVAGRQVAGSSFPPSGTSQRQKSGARRGSGSEADRRHRARITRGLKDGGITLRERPPTENGRYVEAMTQVVALHSAVLGEDFLPFSSGGEPMEGGPHSPLGRDKMLRVSTVLRMARDTRESSNDETADSRFSRMADNGFKLCGIYVTGVYLASRLCLRMGKSEVQGHGVFADEAIPADTLISDFYGEGIDSAEAQQRADHYRDVGFYRSIVKVGGDPGEDPLYVDVMRHGYPARFFNHSCEPNAYLQTMVCQKGDLMYKIVWFCTSRDTAEGEEVCFSYPALHSQSSDKEEPDCNCRSPSCRGKMFQR</sequence>
<dbReference type="InterPro" id="IPR003616">
    <property type="entry name" value="Post-SET_dom"/>
</dbReference>
<dbReference type="AlphaFoldDB" id="D7G932"/>
<organism evidence="11 12">
    <name type="scientific">Ectocarpus siliculosus</name>
    <name type="common">Brown alga</name>
    <name type="synonym">Conferva siliculosa</name>
    <dbReference type="NCBI Taxonomy" id="2880"/>
    <lineage>
        <taxon>Eukaryota</taxon>
        <taxon>Sar</taxon>
        <taxon>Stramenopiles</taxon>
        <taxon>Ochrophyta</taxon>
        <taxon>PX clade</taxon>
        <taxon>Phaeophyceae</taxon>
        <taxon>Ectocarpales</taxon>
        <taxon>Ectocarpaceae</taxon>
        <taxon>Ectocarpus</taxon>
    </lineage>
</organism>
<evidence type="ECO:0000256" key="1">
    <source>
        <dbReference type="ARBA" id="ARBA00004286"/>
    </source>
</evidence>
<dbReference type="PROSITE" id="PS50280">
    <property type="entry name" value="SET"/>
    <property type="match status" value="1"/>
</dbReference>
<protein>
    <recommendedName>
        <fullName evidence="13">SET domain-containing protein</fullName>
    </recommendedName>
</protein>
<keyword evidence="2" id="KW-0158">Chromosome</keyword>
<dbReference type="InParanoid" id="D7G932"/>
<keyword evidence="12" id="KW-1185">Reference proteome</keyword>
<evidence type="ECO:0000256" key="8">
    <source>
        <dbReference type="SAM" id="MobiDB-lite"/>
    </source>
</evidence>
<dbReference type="Proteomes" id="UP000002630">
    <property type="component" value="Linkage Group LG10"/>
</dbReference>
<dbReference type="EMBL" id="FN649181">
    <property type="protein sequence ID" value="CBJ28193.1"/>
    <property type="molecule type" value="Genomic_DNA"/>
</dbReference>
<dbReference type="Gene3D" id="2.170.270.10">
    <property type="entry name" value="SET domain"/>
    <property type="match status" value="1"/>
</dbReference>
<dbReference type="eggNOG" id="KOG1081">
    <property type="taxonomic scope" value="Eukaryota"/>
</dbReference>
<feature type="region of interest" description="Disordered" evidence="8">
    <location>
        <begin position="31"/>
        <end position="59"/>
    </location>
</feature>
<evidence type="ECO:0000256" key="4">
    <source>
        <dbReference type="ARBA" id="ARBA00022679"/>
    </source>
</evidence>
<evidence type="ECO:0000259" key="10">
    <source>
        <dbReference type="PROSITE" id="PS50868"/>
    </source>
</evidence>
<dbReference type="GO" id="GO:0005694">
    <property type="term" value="C:chromosome"/>
    <property type="evidence" value="ECO:0007669"/>
    <property type="project" value="UniProtKB-SubCell"/>
</dbReference>
<dbReference type="PANTHER" id="PTHR46223:SF3">
    <property type="entry name" value="HISTONE-LYSINE N-METHYLTRANSFERASE SET-23"/>
    <property type="match status" value="1"/>
</dbReference>
<evidence type="ECO:0000256" key="6">
    <source>
        <dbReference type="ARBA" id="ARBA00022723"/>
    </source>
</evidence>
<feature type="compositionally biased region" description="Polar residues" evidence="8">
    <location>
        <begin position="31"/>
        <end position="44"/>
    </location>
</feature>
<dbReference type="InterPro" id="IPR050973">
    <property type="entry name" value="H3K9_Histone-Lys_N-MTase"/>
</dbReference>
<dbReference type="SMART" id="SM00317">
    <property type="entry name" value="SET"/>
    <property type="match status" value="1"/>
</dbReference>
<dbReference type="PROSITE" id="PS50868">
    <property type="entry name" value="POST_SET"/>
    <property type="match status" value="1"/>
</dbReference>
<evidence type="ECO:0000256" key="5">
    <source>
        <dbReference type="ARBA" id="ARBA00022691"/>
    </source>
</evidence>
<dbReference type="PANTHER" id="PTHR46223">
    <property type="entry name" value="HISTONE-LYSINE N-METHYLTRANSFERASE SUV39H"/>
    <property type="match status" value="1"/>
</dbReference>
<gene>
    <name evidence="11" type="ORF">Esi_0094_0082</name>
</gene>
<reference evidence="11 12" key="1">
    <citation type="journal article" date="2010" name="Nature">
        <title>The Ectocarpus genome and the independent evolution of multicellularity in brown algae.</title>
        <authorList>
            <person name="Cock J.M."/>
            <person name="Sterck L."/>
            <person name="Rouze P."/>
            <person name="Scornet D."/>
            <person name="Allen A.E."/>
            <person name="Amoutzias G."/>
            <person name="Anthouard V."/>
            <person name="Artiguenave F."/>
            <person name="Aury J.M."/>
            <person name="Badger J.H."/>
            <person name="Beszteri B."/>
            <person name="Billiau K."/>
            <person name="Bonnet E."/>
            <person name="Bothwell J.H."/>
            <person name="Bowler C."/>
            <person name="Boyen C."/>
            <person name="Brownlee C."/>
            <person name="Carrano C.J."/>
            <person name="Charrier B."/>
            <person name="Cho G.Y."/>
            <person name="Coelho S.M."/>
            <person name="Collen J."/>
            <person name="Corre E."/>
            <person name="Da Silva C."/>
            <person name="Delage L."/>
            <person name="Delaroque N."/>
            <person name="Dittami S.M."/>
            <person name="Doulbeau S."/>
            <person name="Elias M."/>
            <person name="Farnham G."/>
            <person name="Gachon C.M."/>
            <person name="Gschloessl B."/>
            <person name="Heesch S."/>
            <person name="Jabbari K."/>
            <person name="Jubin C."/>
            <person name="Kawai H."/>
            <person name="Kimura K."/>
            <person name="Kloareg B."/>
            <person name="Kupper F.C."/>
            <person name="Lang D."/>
            <person name="Le Bail A."/>
            <person name="Leblanc C."/>
            <person name="Lerouge P."/>
            <person name="Lohr M."/>
            <person name="Lopez P.J."/>
            <person name="Martens C."/>
            <person name="Maumus F."/>
            <person name="Michel G."/>
            <person name="Miranda-Saavedra D."/>
            <person name="Morales J."/>
            <person name="Moreau H."/>
            <person name="Motomura T."/>
            <person name="Nagasato C."/>
            <person name="Napoli C.A."/>
            <person name="Nelson D.R."/>
            <person name="Nyvall-Collen P."/>
            <person name="Peters A.F."/>
            <person name="Pommier C."/>
            <person name="Potin P."/>
            <person name="Poulain J."/>
            <person name="Quesneville H."/>
            <person name="Read B."/>
            <person name="Rensing S.A."/>
            <person name="Ritter A."/>
            <person name="Rousvoal S."/>
            <person name="Samanta M."/>
            <person name="Samson G."/>
            <person name="Schroeder D.C."/>
            <person name="Segurens B."/>
            <person name="Strittmatter M."/>
            <person name="Tonon T."/>
            <person name="Tregear J.W."/>
            <person name="Valentin K."/>
            <person name="von Dassow P."/>
            <person name="Yamagishi T."/>
            <person name="Van de Peer Y."/>
            <person name="Wincker P."/>
        </authorList>
    </citation>
    <scope>NUCLEOTIDE SEQUENCE [LARGE SCALE GENOMIC DNA]</scope>
    <source>
        <strain evidence="12">Ec32 / CCAP1310/4</strain>
    </source>
</reference>
<feature type="domain" description="Post-SET" evidence="10">
    <location>
        <begin position="312"/>
        <end position="328"/>
    </location>
</feature>
<dbReference type="SUPFAM" id="SSF82199">
    <property type="entry name" value="SET domain"/>
    <property type="match status" value="1"/>
</dbReference>
<comment type="subcellular location">
    <subcellularLocation>
        <location evidence="1">Chromosome</location>
    </subcellularLocation>
</comment>
<keyword evidence="6" id="KW-0479">Metal-binding</keyword>
<dbReference type="Pfam" id="PF00856">
    <property type="entry name" value="SET"/>
    <property type="match status" value="1"/>
</dbReference>
<dbReference type="GO" id="GO:0032259">
    <property type="term" value="P:methylation"/>
    <property type="evidence" value="ECO:0007669"/>
    <property type="project" value="UniProtKB-KW"/>
</dbReference>
<dbReference type="GO" id="GO:0008168">
    <property type="term" value="F:methyltransferase activity"/>
    <property type="evidence" value="ECO:0007669"/>
    <property type="project" value="UniProtKB-KW"/>
</dbReference>
<evidence type="ECO:0000313" key="11">
    <source>
        <dbReference type="EMBL" id="CBJ28193.1"/>
    </source>
</evidence>
<dbReference type="InterPro" id="IPR001214">
    <property type="entry name" value="SET_dom"/>
</dbReference>
<dbReference type="EMBL" id="FN649735">
    <property type="protein sequence ID" value="CBJ28193.1"/>
    <property type="molecule type" value="Genomic_DNA"/>
</dbReference>
<keyword evidence="4" id="KW-0808">Transferase</keyword>
<keyword evidence="5" id="KW-0949">S-adenosyl-L-methionine</keyword>
<dbReference type="OrthoDB" id="59296at2759"/>
<proteinExistence type="predicted"/>
<evidence type="ECO:0000259" key="9">
    <source>
        <dbReference type="PROSITE" id="PS50280"/>
    </source>
</evidence>
<name>D7G932_ECTSI</name>
<accession>D7G932</accession>
<keyword evidence="3" id="KW-0489">Methyltransferase</keyword>
<evidence type="ECO:0000256" key="3">
    <source>
        <dbReference type="ARBA" id="ARBA00022603"/>
    </source>
</evidence>
<evidence type="ECO:0000256" key="7">
    <source>
        <dbReference type="ARBA" id="ARBA00022833"/>
    </source>
</evidence>
<feature type="domain" description="SET" evidence="9">
    <location>
        <begin position="175"/>
        <end position="302"/>
    </location>
</feature>
<evidence type="ECO:0008006" key="13">
    <source>
        <dbReference type="Google" id="ProtNLM"/>
    </source>
</evidence>
<dbReference type="GO" id="GO:0046872">
    <property type="term" value="F:metal ion binding"/>
    <property type="evidence" value="ECO:0007669"/>
    <property type="project" value="UniProtKB-KW"/>
</dbReference>
<keyword evidence="7" id="KW-0862">Zinc</keyword>
<dbReference type="STRING" id="2880.D7G932"/>
<dbReference type="InterPro" id="IPR046341">
    <property type="entry name" value="SET_dom_sf"/>
</dbReference>
<evidence type="ECO:0000256" key="2">
    <source>
        <dbReference type="ARBA" id="ARBA00022454"/>
    </source>
</evidence>